<accession>A0ACB8RWH2</accession>
<protein>
    <submittedName>
        <fullName evidence="1">Uncharacterized protein</fullName>
    </submittedName>
</protein>
<comment type="caution">
    <text evidence="1">The sequence shown here is derived from an EMBL/GenBank/DDBJ whole genome shotgun (WGS) entry which is preliminary data.</text>
</comment>
<sequence>MKGERRDVTLAHYVDILPGNLGAVRLDVDATAVDGLAEIRCCVWPVSAGGACGCRVAQSQRCLGAAGGAGVTLQETRGRKWRIGVVPNVRMPMSARQIA</sequence>
<reference evidence="1" key="1">
    <citation type="submission" date="2021-02" db="EMBL/GenBank/DDBJ databases">
        <authorList>
            <consortium name="DOE Joint Genome Institute"/>
            <person name="Ahrendt S."/>
            <person name="Looney B.P."/>
            <person name="Miyauchi S."/>
            <person name="Morin E."/>
            <person name="Drula E."/>
            <person name="Courty P.E."/>
            <person name="Chicoki N."/>
            <person name="Fauchery L."/>
            <person name="Kohler A."/>
            <person name="Kuo A."/>
            <person name="Labutti K."/>
            <person name="Pangilinan J."/>
            <person name="Lipzen A."/>
            <person name="Riley R."/>
            <person name="Andreopoulos W."/>
            <person name="He G."/>
            <person name="Johnson J."/>
            <person name="Barry K.W."/>
            <person name="Grigoriev I.V."/>
            <person name="Nagy L."/>
            <person name="Hibbett D."/>
            <person name="Henrissat B."/>
            <person name="Matheny P.B."/>
            <person name="Labbe J."/>
            <person name="Martin F."/>
        </authorList>
    </citation>
    <scope>NUCLEOTIDE SEQUENCE</scope>
    <source>
        <strain evidence="1">FP105234-sp</strain>
    </source>
</reference>
<dbReference type="EMBL" id="MU275886">
    <property type="protein sequence ID" value="KAI0048461.1"/>
    <property type="molecule type" value="Genomic_DNA"/>
</dbReference>
<keyword evidence="2" id="KW-1185">Reference proteome</keyword>
<proteinExistence type="predicted"/>
<reference evidence="1" key="2">
    <citation type="journal article" date="2022" name="New Phytol.">
        <title>Evolutionary transition to the ectomycorrhizal habit in the genomes of a hyperdiverse lineage of mushroom-forming fungi.</title>
        <authorList>
            <person name="Looney B."/>
            <person name="Miyauchi S."/>
            <person name="Morin E."/>
            <person name="Drula E."/>
            <person name="Courty P.E."/>
            <person name="Kohler A."/>
            <person name="Kuo A."/>
            <person name="LaButti K."/>
            <person name="Pangilinan J."/>
            <person name="Lipzen A."/>
            <person name="Riley R."/>
            <person name="Andreopoulos W."/>
            <person name="He G."/>
            <person name="Johnson J."/>
            <person name="Nolan M."/>
            <person name="Tritt A."/>
            <person name="Barry K.W."/>
            <person name="Grigoriev I.V."/>
            <person name="Nagy L.G."/>
            <person name="Hibbett D."/>
            <person name="Henrissat B."/>
            <person name="Matheny P.B."/>
            <person name="Labbe J."/>
            <person name="Martin F.M."/>
        </authorList>
    </citation>
    <scope>NUCLEOTIDE SEQUENCE</scope>
    <source>
        <strain evidence="1">FP105234-sp</strain>
    </source>
</reference>
<evidence type="ECO:0000313" key="1">
    <source>
        <dbReference type="EMBL" id="KAI0048461.1"/>
    </source>
</evidence>
<name>A0ACB8RWH2_9AGAM</name>
<organism evidence="1 2">
    <name type="scientific">Auriscalpium vulgare</name>
    <dbReference type="NCBI Taxonomy" id="40419"/>
    <lineage>
        <taxon>Eukaryota</taxon>
        <taxon>Fungi</taxon>
        <taxon>Dikarya</taxon>
        <taxon>Basidiomycota</taxon>
        <taxon>Agaricomycotina</taxon>
        <taxon>Agaricomycetes</taxon>
        <taxon>Russulales</taxon>
        <taxon>Auriscalpiaceae</taxon>
        <taxon>Auriscalpium</taxon>
    </lineage>
</organism>
<gene>
    <name evidence="1" type="ORF">FA95DRAFT_1038164</name>
</gene>
<evidence type="ECO:0000313" key="2">
    <source>
        <dbReference type="Proteomes" id="UP000814033"/>
    </source>
</evidence>
<dbReference type="Proteomes" id="UP000814033">
    <property type="component" value="Unassembled WGS sequence"/>
</dbReference>